<feature type="coiled-coil region" evidence="2">
    <location>
        <begin position="505"/>
        <end position="557"/>
    </location>
</feature>
<evidence type="ECO:0000256" key="2">
    <source>
        <dbReference type="SAM" id="Coils"/>
    </source>
</evidence>
<dbReference type="Pfam" id="PF22936">
    <property type="entry name" value="Pol_BBD"/>
    <property type="match status" value="1"/>
</dbReference>
<comment type="caution">
    <text evidence="5">The sequence shown here is derived from an EMBL/GenBank/DDBJ whole genome shotgun (WGS) entry which is preliminary data.</text>
</comment>
<gene>
    <name evidence="5" type="ORF">Tci_010921</name>
</gene>
<dbReference type="PANTHER" id="PTHR11439:SF521">
    <property type="entry name" value="RNA-DIRECTED DNA POLYMERASE"/>
    <property type="match status" value="1"/>
</dbReference>
<dbReference type="EMBL" id="BKCJ010001113">
    <property type="protein sequence ID" value="GEU38943.1"/>
    <property type="molecule type" value="Genomic_DNA"/>
</dbReference>
<reference evidence="5" key="1">
    <citation type="journal article" date="2019" name="Sci. Rep.">
        <title>Draft genome of Tanacetum cinerariifolium, the natural source of mosquito coil.</title>
        <authorList>
            <person name="Yamashiro T."/>
            <person name="Shiraishi A."/>
            <person name="Satake H."/>
            <person name="Nakayama K."/>
        </authorList>
    </citation>
    <scope>NUCLEOTIDE SEQUENCE</scope>
</reference>
<dbReference type="AlphaFoldDB" id="A0A6L2JPQ3"/>
<evidence type="ECO:0000256" key="1">
    <source>
        <dbReference type="ARBA" id="ARBA00022750"/>
    </source>
</evidence>
<evidence type="ECO:0000259" key="4">
    <source>
        <dbReference type="Pfam" id="PF22936"/>
    </source>
</evidence>
<sequence>MKADGTIDKYKARLVIKGFKKREGLDYFDTYSPVTRITSIRMILAIVVLRNLGVHQMDVKMAFLNRDLEEEIYMNQPEGFIAPGQESKVCRLVKSLYGLKQAPKQRNQNFDHTMLESGFKINDCDKCVYIKYTKSGYVILCLYVDDMLIIGGNDKMIKSTKDLLQSKFDMKDMGLDDVILRIKIIRTHNGLVLSQAHYVDKILNTHNAGDSGPARTPIDTNMHLSKNKTVGVAQLEYSKIIDMLMYLKIGTWPDLAYAISRLSRYPTVIKGYSDANWISNIKDSRSTSGYVFTLGGAAISWKSSQKTVIAKSPMQLEFIVLDKCGEKPEWLRQFIEDIPRGRGTGNTRVVRTVEDLSVNPPKARIKIDVEQQDFLADGLEGFDSDCKELQLNATSILKTANVDAYDSEVDDAPTASEIVMAKLSPAAFINGDEVGPSYDSYLIRVNELKQLLTKLKGKSQMTQCEMPNLDSKFQKLKDEIVSLSFQVSTLVKERKHLKIVYKNIYDSINQTRAQNKHKIDSLQEKLNNMISKNARVRAQLQAKFSEQKNRLEGTSANIKFEKPSTSGTKIYVVTPFLETRFILKVVEKNDLSKIVTSHLNTNKVIEKCTKVLAPGLLRIKFVPINACFRNNKVVHQDYLKITKEHIATLQELLEQARAMKPSDENLEYAYKFSQRIQELLVYIAEIVLWYLDSGCSKNMTGQSDKLINFVSKFIGTVRFGNDHFAAIMGYGDLQIDNILISRLAKEGLVKGFPKLAYEKDHLCSACQMAVALSQDITRATSSATIDQDAPSASTIQNIEAITTLI</sequence>
<keyword evidence="1" id="KW-0378">Hydrolase</keyword>
<protein>
    <submittedName>
        <fullName evidence="5">Retrotransposon protein, putative, Ty1-copia subclass</fullName>
    </submittedName>
</protein>
<dbReference type="PANTHER" id="PTHR11439">
    <property type="entry name" value="GAG-POL-RELATED RETROTRANSPOSON"/>
    <property type="match status" value="1"/>
</dbReference>
<name>A0A6L2JPQ3_TANCI</name>
<accession>A0A6L2JPQ3</accession>
<dbReference type="InterPro" id="IPR043502">
    <property type="entry name" value="DNA/RNA_pol_sf"/>
</dbReference>
<dbReference type="InterPro" id="IPR013103">
    <property type="entry name" value="RVT_2"/>
</dbReference>
<dbReference type="InterPro" id="IPR054722">
    <property type="entry name" value="PolX-like_BBD"/>
</dbReference>
<feature type="domain" description="Reverse transcriptase Ty1/copia-type" evidence="3">
    <location>
        <begin position="8"/>
        <end position="218"/>
    </location>
</feature>
<dbReference type="Pfam" id="PF07727">
    <property type="entry name" value="RVT_2"/>
    <property type="match status" value="1"/>
</dbReference>
<evidence type="ECO:0000259" key="3">
    <source>
        <dbReference type="Pfam" id="PF07727"/>
    </source>
</evidence>
<keyword evidence="1" id="KW-0064">Aspartyl protease</keyword>
<dbReference type="GO" id="GO:0004190">
    <property type="term" value="F:aspartic-type endopeptidase activity"/>
    <property type="evidence" value="ECO:0007669"/>
    <property type="project" value="UniProtKB-KW"/>
</dbReference>
<evidence type="ECO:0000313" key="5">
    <source>
        <dbReference type="EMBL" id="GEU38943.1"/>
    </source>
</evidence>
<keyword evidence="2" id="KW-0175">Coiled coil</keyword>
<dbReference type="CDD" id="cd09272">
    <property type="entry name" value="RNase_HI_RT_Ty1"/>
    <property type="match status" value="1"/>
</dbReference>
<feature type="domain" description="Retrovirus-related Pol polyprotein from transposon TNT 1-94-like beta-barrel" evidence="4">
    <location>
        <begin position="689"/>
        <end position="736"/>
    </location>
</feature>
<proteinExistence type="predicted"/>
<keyword evidence="1" id="KW-0645">Protease</keyword>
<dbReference type="SUPFAM" id="SSF56672">
    <property type="entry name" value="DNA/RNA polymerases"/>
    <property type="match status" value="1"/>
</dbReference>
<organism evidence="5">
    <name type="scientific">Tanacetum cinerariifolium</name>
    <name type="common">Dalmatian daisy</name>
    <name type="synonym">Chrysanthemum cinerariifolium</name>
    <dbReference type="NCBI Taxonomy" id="118510"/>
    <lineage>
        <taxon>Eukaryota</taxon>
        <taxon>Viridiplantae</taxon>
        <taxon>Streptophyta</taxon>
        <taxon>Embryophyta</taxon>
        <taxon>Tracheophyta</taxon>
        <taxon>Spermatophyta</taxon>
        <taxon>Magnoliopsida</taxon>
        <taxon>eudicotyledons</taxon>
        <taxon>Gunneridae</taxon>
        <taxon>Pentapetalae</taxon>
        <taxon>asterids</taxon>
        <taxon>campanulids</taxon>
        <taxon>Asterales</taxon>
        <taxon>Asteraceae</taxon>
        <taxon>Asteroideae</taxon>
        <taxon>Anthemideae</taxon>
        <taxon>Anthemidinae</taxon>
        <taxon>Tanacetum</taxon>
    </lineage>
</organism>